<dbReference type="GO" id="GO:0000271">
    <property type="term" value="P:polysaccharide biosynthetic process"/>
    <property type="evidence" value="ECO:0007669"/>
    <property type="project" value="TreeGrafter"/>
</dbReference>
<evidence type="ECO:0000313" key="8">
    <source>
        <dbReference type="Proteomes" id="UP000235579"/>
    </source>
</evidence>
<comment type="similarity">
    <text evidence="2 5">Belongs to the DegT/DnrJ/EryC1 family.</text>
</comment>
<evidence type="ECO:0000256" key="4">
    <source>
        <dbReference type="PIRSR" id="PIRSR000390-2"/>
    </source>
</evidence>
<dbReference type="GO" id="GO:0008483">
    <property type="term" value="F:transaminase activity"/>
    <property type="evidence" value="ECO:0007669"/>
    <property type="project" value="UniProtKB-KW"/>
</dbReference>
<proteinExistence type="inferred from homology"/>
<evidence type="ECO:0000313" key="9">
    <source>
        <dbReference type="Proteomes" id="UP000308018"/>
    </source>
</evidence>
<dbReference type="Gene3D" id="3.40.640.10">
    <property type="entry name" value="Type I PLP-dependent aspartate aminotransferase-like (Major domain)"/>
    <property type="match status" value="1"/>
</dbReference>
<name>A0A2N7NME0_9VIBR</name>
<keyword evidence="6" id="KW-0032">Aminotransferase</keyword>
<dbReference type="InterPro" id="IPR015421">
    <property type="entry name" value="PyrdxlP-dep_Trfase_major"/>
</dbReference>
<organism evidence="6 8">
    <name type="scientific">Vibrio tasmaniensis</name>
    <dbReference type="NCBI Taxonomy" id="212663"/>
    <lineage>
        <taxon>Bacteria</taxon>
        <taxon>Pseudomonadati</taxon>
        <taxon>Pseudomonadota</taxon>
        <taxon>Gammaproteobacteria</taxon>
        <taxon>Vibrionales</taxon>
        <taxon>Vibrionaceae</taxon>
        <taxon>Vibrio</taxon>
    </lineage>
</organism>
<dbReference type="SUPFAM" id="SSF53383">
    <property type="entry name" value="PLP-dependent transferases"/>
    <property type="match status" value="1"/>
</dbReference>
<reference evidence="7 9" key="4">
    <citation type="submission" date="2019-04" db="EMBL/GenBank/DDBJ databases">
        <title>A reverse ecology approach based on a biological definition of microbial populations.</title>
        <authorList>
            <person name="Arevalo P."/>
            <person name="Vaninsberghe D."/>
            <person name="Elsherbini J."/>
            <person name="Gore J."/>
            <person name="Polz M."/>
        </authorList>
    </citation>
    <scope>NUCLEOTIDE SEQUENCE [LARGE SCALE GENOMIC DNA]</scope>
    <source>
        <strain evidence="7 9">10N.222.45.A8</strain>
    </source>
</reference>
<keyword evidence="1 4" id="KW-0663">Pyridoxal phosphate</keyword>
<reference evidence="6" key="2">
    <citation type="submission" date="2016-07" db="EMBL/GenBank/DDBJ databases">
        <authorList>
            <person name="Wan K."/>
            <person name="Booth B."/>
            <person name="Spirohn K."/>
            <person name="Hao T."/>
            <person name="Hu Y."/>
            <person name="Calderwood M."/>
            <person name="Hill D."/>
            <person name="Mohr S."/>
            <person name="Vidal M."/>
            <person name="Celniker S."/>
            <person name="Perrimon N."/>
        </authorList>
    </citation>
    <scope>NUCLEOTIDE SEQUENCE</scope>
    <source>
        <strain evidence="6">10N.222.48.A2</strain>
    </source>
</reference>
<dbReference type="CDD" id="cd00616">
    <property type="entry name" value="AHBA_syn"/>
    <property type="match status" value="1"/>
</dbReference>
<evidence type="ECO:0000313" key="6">
    <source>
        <dbReference type="EMBL" id="PMP16969.1"/>
    </source>
</evidence>
<feature type="active site" description="Proton acceptor" evidence="3">
    <location>
        <position position="182"/>
    </location>
</feature>
<evidence type="ECO:0000256" key="2">
    <source>
        <dbReference type="ARBA" id="ARBA00037999"/>
    </source>
</evidence>
<evidence type="ECO:0000256" key="5">
    <source>
        <dbReference type="RuleBase" id="RU004508"/>
    </source>
</evidence>
<dbReference type="InterPro" id="IPR000653">
    <property type="entry name" value="DegT/StrS_aminotransferase"/>
</dbReference>
<dbReference type="RefSeq" id="WP_009847948.1">
    <property type="nucleotide sequence ID" value="NZ_MDBP01000031.1"/>
</dbReference>
<dbReference type="Pfam" id="PF01041">
    <property type="entry name" value="DegT_DnrJ_EryC1"/>
    <property type="match status" value="1"/>
</dbReference>
<protein>
    <submittedName>
        <fullName evidence="6 7">Aminotransferase</fullName>
    </submittedName>
</protein>
<keyword evidence="6" id="KW-0808">Transferase</keyword>
<dbReference type="PANTHER" id="PTHR30244">
    <property type="entry name" value="TRANSAMINASE"/>
    <property type="match status" value="1"/>
</dbReference>
<dbReference type="Proteomes" id="UP000308018">
    <property type="component" value="Unassembled WGS sequence"/>
</dbReference>
<dbReference type="AlphaFoldDB" id="A0A2N7NME0"/>
<dbReference type="EMBL" id="SYVV01000039">
    <property type="protein sequence ID" value="TKG28690.1"/>
    <property type="molecule type" value="Genomic_DNA"/>
</dbReference>
<feature type="modified residue" description="N6-(pyridoxal phosphate)lysine" evidence="4">
    <location>
        <position position="182"/>
    </location>
</feature>
<evidence type="ECO:0000256" key="1">
    <source>
        <dbReference type="ARBA" id="ARBA00022898"/>
    </source>
</evidence>
<dbReference type="InterPro" id="IPR015424">
    <property type="entry name" value="PyrdxlP-dep_Trfase"/>
</dbReference>
<accession>A0A2N7NME0</accession>
<comment type="caution">
    <text evidence="6">The sequence shown here is derived from an EMBL/GenBank/DDBJ whole genome shotgun (WGS) entry which is preliminary data.</text>
</comment>
<reference evidence="8" key="1">
    <citation type="submission" date="2016-07" db="EMBL/GenBank/DDBJ databases">
        <title>Nontailed viruses are major unrecognized killers of bacteria in the ocean.</title>
        <authorList>
            <person name="Kauffman K."/>
            <person name="Hussain F."/>
            <person name="Yang J."/>
            <person name="Arevalo P."/>
            <person name="Brown J."/>
            <person name="Cutler M."/>
            <person name="Kelly L."/>
            <person name="Polz M.F."/>
        </authorList>
    </citation>
    <scope>NUCLEOTIDE SEQUENCE [LARGE SCALE GENOMIC DNA]</scope>
    <source>
        <strain evidence="8">10N.222.48.A2</strain>
    </source>
</reference>
<gene>
    <name evidence="6" type="ORF">BCS92_07460</name>
    <name evidence="7" type="ORF">FC057_21080</name>
</gene>
<dbReference type="EMBL" id="MDBP01000031">
    <property type="protein sequence ID" value="PMP16969.1"/>
    <property type="molecule type" value="Genomic_DNA"/>
</dbReference>
<dbReference type="PIRSF" id="PIRSF000390">
    <property type="entry name" value="PLP_StrS"/>
    <property type="match status" value="1"/>
</dbReference>
<evidence type="ECO:0000313" key="7">
    <source>
        <dbReference type="EMBL" id="TKG28690.1"/>
    </source>
</evidence>
<dbReference type="Proteomes" id="UP000235579">
    <property type="component" value="Unassembled WGS sequence"/>
</dbReference>
<evidence type="ECO:0000256" key="3">
    <source>
        <dbReference type="PIRSR" id="PIRSR000390-1"/>
    </source>
</evidence>
<sequence length="369" mass="41545">MKIKVTQPSFPPLSEFNQMLEDIWDRKWLTNGGHYHQELERALANHLGVKYVSLFCNGTIALLTGLKALGITGEVITTPFTFVATSHAIEWNGCTPVFCDIDPDSYNLDPSKIESLISEKTQAIMPVHVYGTPCDVKALKSIADKYDLKVFYDAAHSFGVEVDGESILNFGDLSMMSFHATKVFNTIEGGALITNCPDMKKKIDFLKNFGFAGEESVVDIGINGKMNEVQAAFGLAQLKYVEEQITHCKSISDLYREKLSDVPGIEVLKESDNVKYNYSYFPIVVNEREFGIDRDMLYEILKDNNILSRKYFYPLVSDFDVYKNNREIFRQGSLSVAKKISARVLCLPIYSDLNIDDASNVIDVIRASR</sequence>
<dbReference type="PANTHER" id="PTHR30244:SF9">
    <property type="entry name" value="PROTEIN RV3402C"/>
    <property type="match status" value="1"/>
</dbReference>
<reference evidence="6" key="3">
    <citation type="journal article" date="2018" name="Nature">
        <title>A major lineage of non-tailed dsDNA viruses as unrecognized killers of marine bacteria.</title>
        <authorList>
            <person name="Kauffman K.M."/>
            <person name="Hussain F.A."/>
            <person name="Yang J."/>
            <person name="Arevalo P."/>
            <person name="Brown J.M."/>
            <person name="Chang W.K."/>
            <person name="VanInsberghe D."/>
            <person name="Elsherbini J."/>
            <person name="Sharma R.S."/>
            <person name="Cutler M.B."/>
            <person name="Kelly L."/>
            <person name="Polz M.F."/>
        </authorList>
    </citation>
    <scope>NUCLEOTIDE SEQUENCE</scope>
    <source>
        <strain evidence="6">10N.222.48.A2</strain>
    </source>
</reference>
<dbReference type="GO" id="GO:0030170">
    <property type="term" value="F:pyridoxal phosphate binding"/>
    <property type="evidence" value="ECO:0007669"/>
    <property type="project" value="TreeGrafter"/>
</dbReference>